<keyword evidence="3" id="KW-1185">Reference proteome</keyword>
<proteinExistence type="predicted"/>
<accession>A0ABN2IXX2</accession>
<name>A0ABN2IXX2_9ACTN</name>
<evidence type="ECO:0008006" key="4">
    <source>
        <dbReference type="Google" id="ProtNLM"/>
    </source>
</evidence>
<sequence length="552" mass="61131">MSNEDPSELKAWRRIRRYAVPRQMIDECTLARYEGDWQATCAAGRVDVAFHPGDLRTRFGVRQAERLAADLRSFAPDLLRWHLPRAMGGYTTVLTDAQLVLWPAAVPIKRTTPLLVVRTPKSVLGTQRLVLDIVLNKELRNHAIHVAAHRWDVRAAAELRTVVGGSNDRLPRFAPDGTPLPVRQWGAGDDIAARTERVLAHLERGEDQAAWEAAGIALTMAFKAGKVPPWWHREPNLTLMGAPVDPTAIVAEVRSLAANRGESSWALTLDYLTRFRLEVEAATGAVTARFQPYEGRESPFDKLPRITSQFIRRLPDLDLIWQGRMTAGELHPLVRDALFPAAPPAGAEPAPEAIRVRCGTDWHFVGQDSGRLRIAEHDDAEVQRERVMRALGGPMGGCFAVDQAWTAPVGRLPKELHRQRQGLWMRMLHGGTRTAVELLDTGMPPQLCDGRGRTLLHMLGTYDHAVLLPRLLAAGLDVDLRDGELQTPLAVAVSEGWPPAAIIALVDAGANPHLTVANDMSVLDYLDRVLPSRQISKNADFMAAVEYVRKRA</sequence>
<dbReference type="EMBL" id="BAAANY010000038">
    <property type="protein sequence ID" value="GAA1713895.1"/>
    <property type="molecule type" value="Genomic_DNA"/>
</dbReference>
<gene>
    <name evidence="2" type="ORF">GCM10009765_73690</name>
</gene>
<evidence type="ECO:0000313" key="2">
    <source>
        <dbReference type="EMBL" id="GAA1713895.1"/>
    </source>
</evidence>
<comment type="caution">
    <text evidence="2">The sequence shown here is derived from an EMBL/GenBank/DDBJ whole genome shotgun (WGS) entry which is preliminary data.</text>
</comment>
<keyword evidence="1" id="KW-0040">ANK repeat</keyword>
<dbReference type="SUPFAM" id="SSF48403">
    <property type="entry name" value="Ankyrin repeat"/>
    <property type="match status" value="1"/>
</dbReference>
<dbReference type="Gene3D" id="1.25.40.20">
    <property type="entry name" value="Ankyrin repeat-containing domain"/>
    <property type="match status" value="1"/>
</dbReference>
<dbReference type="InterPro" id="IPR036770">
    <property type="entry name" value="Ankyrin_rpt-contain_sf"/>
</dbReference>
<reference evidence="2 3" key="1">
    <citation type="journal article" date="2019" name="Int. J. Syst. Evol. Microbiol.">
        <title>The Global Catalogue of Microorganisms (GCM) 10K type strain sequencing project: providing services to taxonomists for standard genome sequencing and annotation.</title>
        <authorList>
            <consortium name="The Broad Institute Genomics Platform"/>
            <consortium name="The Broad Institute Genome Sequencing Center for Infectious Disease"/>
            <person name="Wu L."/>
            <person name="Ma J."/>
        </authorList>
    </citation>
    <scope>NUCLEOTIDE SEQUENCE [LARGE SCALE GENOMIC DNA]</scope>
    <source>
        <strain evidence="2 3">JCM 14718</strain>
    </source>
</reference>
<protein>
    <recommendedName>
        <fullName evidence="4">Ankyrin repeat domain-containing protein</fullName>
    </recommendedName>
</protein>
<evidence type="ECO:0000313" key="3">
    <source>
        <dbReference type="Proteomes" id="UP001500618"/>
    </source>
</evidence>
<dbReference type="PROSITE" id="PS50088">
    <property type="entry name" value="ANK_REPEAT"/>
    <property type="match status" value="1"/>
</dbReference>
<dbReference type="InterPro" id="IPR002110">
    <property type="entry name" value="Ankyrin_rpt"/>
</dbReference>
<evidence type="ECO:0000256" key="1">
    <source>
        <dbReference type="PROSITE-ProRule" id="PRU00023"/>
    </source>
</evidence>
<feature type="repeat" description="ANK" evidence="1">
    <location>
        <begin position="451"/>
        <end position="483"/>
    </location>
</feature>
<organism evidence="2 3">
    <name type="scientific">Fodinicola feengrottensis</name>
    <dbReference type="NCBI Taxonomy" id="435914"/>
    <lineage>
        <taxon>Bacteria</taxon>
        <taxon>Bacillati</taxon>
        <taxon>Actinomycetota</taxon>
        <taxon>Actinomycetes</taxon>
        <taxon>Mycobacteriales</taxon>
        <taxon>Fodinicola</taxon>
    </lineage>
</organism>
<dbReference type="RefSeq" id="WP_344314730.1">
    <property type="nucleotide sequence ID" value="NZ_BAAANY010000038.1"/>
</dbReference>
<dbReference type="Proteomes" id="UP001500618">
    <property type="component" value="Unassembled WGS sequence"/>
</dbReference>